<reference evidence="2" key="1">
    <citation type="submission" date="2019-10" db="EMBL/GenBank/DDBJ databases">
        <authorList>
            <person name="Zhang R."/>
            <person name="Pan Y."/>
            <person name="Wang J."/>
            <person name="Ma R."/>
            <person name="Yu S."/>
        </authorList>
    </citation>
    <scope>NUCLEOTIDE SEQUENCE</scope>
    <source>
        <strain evidence="2">LA-IB0</strain>
        <tissue evidence="2">Leaf</tissue>
    </source>
</reference>
<proteinExistence type="predicted"/>
<dbReference type="PANTHER" id="PTHR11538:SF70">
    <property type="entry name" value="25S RRNA (URIDINE-N(3))-METHYLTRANSFERASE BMT5-LIKE DOMAIN-CONTAINING PROTEIN"/>
    <property type="match status" value="1"/>
</dbReference>
<evidence type="ECO:0000259" key="1">
    <source>
        <dbReference type="Pfam" id="PF10354"/>
    </source>
</evidence>
<dbReference type="GO" id="GO:0070042">
    <property type="term" value="F:rRNA (uridine-N3-)-methyltransferase activity"/>
    <property type="evidence" value="ECO:0007669"/>
    <property type="project" value="InterPro"/>
</dbReference>
<organism evidence="2 3">
    <name type="scientific">Buddleja alternifolia</name>
    <dbReference type="NCBI Taxonomy" id="168488"/>
    <lineage>
        <taxon>Eukaryota</taxon>
        <taxon>Viridiplantae</taxon>
        <taxon>Streptophyta</taxon>
        <taxon>Embryophyta</taxon>
        <taxon>Tracheophyta</taxon>
        <taxon>Spermatophyta</taxon>
        <taxon>Magnoliopsida</taxon>
        <taxon>eudicotyledons</taxon>
        <taxon>Gunneridae</taxon>
        <taxon>Pentapetalae</taxon>
        <taxon>asterids</taxon>
        <taxon>lamiids</taxon>
        <taxon>Lamiales</taxon>
        <taxon>Scrophulariaceae</taxon>
        <taxon>Buddlejeae</taxon>
        <taxon>Buddleja</taxon>
    </lineage>
</organism>
<keyword evidence="3" id="KW-1185">Reference proteome</keyword>
<dbReference type="Pfam" id="PF10354">
    <property type="entry name" value="BMT5-like"/>
    <property type="match status" value="1"/>
</dbReference>
<dbReference type="PANTHER" id="PTHR11538">
    <property type="entry name" value="PHENYLALANYL-TRNA SYNTHETASE"/>
    <property type="match status" value="1"/>
</dbReference>
<comment type="caution">
    <text evidence="2">The sequence shown here is derived from an EMBL/GenBank/DDBJ whole genome shotgun (WGS) entry which is preliminary data.</text>
</comment>
<dbReference type="GO" id="GO:0005737">
    <property type="term" value="C:cytoplasm"/>
    <property type="evidence" value="ECO:0007669"/>
    <property type="project" value="TreeGrafter"/>
</dbReference>
<feature type="domain" description="25S rRNA (uridine-N(3))-methyltransferase BMT5-like" evidence="1">
    <location>
        <begin position="322"/>
        <end position="486"/>
    </location>
</feature>
<evidence type="ECO:0000313" key="2">
    <source>
        <dbReference type="EMBL" id="KAG8385978.1"/>
    </source>
</evidence>
<name>A0AAV6XUQ0_9LAMI</name>
<dbReference type="SUPFAM" id="SSF53335">
    <property type="entry name" value="S-adenosyl-L-methionine-dependent methyltransferases"/>
    <property type="match status" value="1"/>
</dbReference>
<dbReference type="GO" id="GO:0070475">
    <property type="term" value="P:rRNA base methylation"/>
    <property type="evidence" value="ECO:0007669"/>
    <property type="project" value="InterPro"/>
</dbReference>
<gene>
    <name evidence="2" type="ORF">BUALT_Bualt03G0101300</name>
</gene>
<dbReference type="InterPro" id="IPR019446">
    <property type="entry name" value="BMT5-like"/>
</dbReference>
<dbReference type="AlphaFoldDB" id="A0AAV6XUQ0"/>
<dbReference type="EMBL" id="WHWC01000003">
    <property type="protein sequence ID" value="KAG8385978.1"/>
    <property type="molecule type" value="Genomic_DNA"/>
</dbReference>
<accession>A0AAV6XUQ0</accession>
<dbReference type="InterPro" id="IPR029063">
    <property type="entry name" value="SAM-dependent_MTases_sf"/>
</dbReference>
<dbReference type="Proteomes" id="UP000826271">
    <property type="component" value="Unassembled WGS sequence"/>
</dbReference>
<protein>
    <recommendedName>
        <fullName evidence="1">25S rRNA (uridine-N(3))-methyltransferase BMT5-like domain-containing protein</fullName>
    </recommendedName>
</protein>
<sequence length="512" mass="59007">MGILHSIIRFLGGKTEELDEEEECESGLINPYPVLTRRQNKNNNYYYNSSSNGGEYSSNTTTTITTSFERIRKIVSIHKFIYNASKKLSQKLRIIFQRKPAAAERPILPLKDPAPPPRISSSSNDPLLVQTLLISSPSSTDHLNSYDDHEEFQNDDFVVVPSQQWASRQWAKTEEINNYSDNYVMQQMDDVPSQQWAKTEEINNYSDNYVMQQMDDVIISIPPDFTNPLAHASAREEIIESAVFRAPQINVPNCLNMISTISEKDEDHDEEEEEKVMIKSIITTVEAEDKEEKVINKKSSSVSVVVDEGRWIMHYNSRHRILVVGDGDFSFSASLAVAFRCASNMISTSLDSKEFLKKNYEKFMSNFKQLRSRSCKVMHEIDATKMASHELLGHLTFDRIIYNFPFAGFFKELSRKAQIRRHRKLVNQFLKNAKEMLSENGEIHISHKTNDFHNEWKLEAMASSHRLRLIDAVDFNHLDYPGYNTKCGFGSDNNFNCYPSKTYKFGLKMGRY</sequence>
<evidence type="ECO:0000313" key="3">
    <source>
        <dbReference type="Proteomes" id="UP000826271"/>
    </source>
</evidence>